<dbReference type="InterPro" id="IPR005149">
    <property type="entry name" value="Tscrpt_reg_PadR_N"/>
</dbReference>
<evidence type="ECO:0000313" key="2">
    <source>
        <dbReference type="EMBL" id="OUM20728.1"/>
    </source>
</evidence>
<sequence length="105" mass="12277">MSFPISSGLLDAVVLSVLEQEDAYGYRITNLVRSRLDISESTLYPVLRRLEKNDFLTVYDRAIDGRNRRYYAITPAGRKQLEDYRRDWHVYRNGIESLLFSGGRQ</sequence>
<dbReference type="InterPro" id="IPR036388">
    <property type="entry name" value="WH-like_DNA-bd_sf"/>
</dbReference>
<keyword evidence="3" id="KW-1185">Reference proteome</keyword>
<gene>
    <name evidence="2" type="ORF">CBW42_07845</name>
</gene>
<dbReference type="Pfam" id="PF03551">
    <property type="entry name" value="PadR"/>
    <property type="match status" value="1"/>
</dbReference>
<reference evidence="2 3" key="1">
    <citation type="submission" date="2017-05" db="EMBL/GenBank/DDBJ databases">
        <title>Butyricicoccus porcorum sp. nov. a butyrate-producing bacterium from the swine intestinal tract.</title>
        <authorList>
            <person name="Trachsel J."/>
            <person name="Humphrey S."/>
            <person name="Allen H.K."/>
        </authorList>
    </citation>
    <scope>NUCLEOTIDE SEQUENCE [LARGE SCALE GENOMIC DNA]</scope>
    <source>
        <strain evidence="2">BB10</strain>
    </source>
</reference>
<accession>A0A252F4M2</accession>
<evidence type="ECO:0000313" key="3">
    <source>
        <dbReference type="Proteomes" id="UP000194903"/>
    </source>
</evidence>
<proteinExistence type="predicted"/>
<dbReference type="InterPro" id="IPR036390">
    <property type="entry name" value="WH_DNA-bd_sf"/>
</dbReference>
<dbReference type="PANTHER" id="PTHR33169:SF14">
    <property type="entry name" value="TRANSCRIPTIONAL REGULATOR RV3488"/>
    <property type="match status" value="1"/>
</dbReference>
<dbReference type="Gene3D" id="1.10.10.10">
    <property type="entry name" value="Winged helix-like DNA-binding domain superfamily/Winged helix DNA-binding domain"/>
    <property type="match status" value="1"/>
</dbReference>
<dbReference type="SUPFAM" id="SSF46785">
    <property type="entry name" value="Winged helix' DNA-binding domain"/>
    <property type="match status" value="1"/>
</dbReference>
<feature type="domain" description="Transcription regulator PadR N-terminal" evidence="1">
    <location>
        <begin position="14"/>
        <end position="82"/>
    </location>
</feature>
<dbReference type="Proteomes" id="UP000194903">
    <property type="component" value="Unassembled WGS sequence"/>
</dbReference>
<name>A0A252F4M2_9FIRM</name>
<organism evidence="2 3">
    <name type="scientific">Butyricicoccus porcorum</name>
    <dbReference type="NCBI Taxonomy" id="1945634"/>
    <lineage>
        <taxon>Bacteria</taxon>
        <taxon>Bacillati</taxon>
        <taxon>Bacillota</taxon>
        <taxon>Clostridia</taxon>
        <taxon>Eubacteriales</taxon>
        <taxon>Butyricicoccaceae</taxon>
        <taxon>Butyricicoccus</taxon>
    </lineage>
</organism>
<dbReference type="PANTHER" id="PTHR33169">
    <property type="entry name" value="PADR-FAMILY TRANSCRIPTIONAL REGULATOR"/>
    <property type="match status" value="1"/>
</dbReference>
<dbReference type="RefSeq" id="WP_087019546.1">
    <property type="nucleotide sequence ID" value="NZ_CP178353.1"/>
</dbReference>
<protein>
    <submittedName>
        <fullName evidence="2">PadR family transcriptional regulator</fullName>
    </submittedName>
</protein>
<dbReference type="OrthoDB" id="9808017at2"/>
<dbReference type="AlphaFoldDB" id="A0A252F4M2"/>
<comment type="caution">
    <text evidence="2">The sequence shown here is derived from an EMBL/GenBank/DDBJ whole genome shotgun (WGS) entry which is preliminary data.</text>
</comment>
<dbReference type="InterPro" id="IPR052509">
    <property type="entry name" value="Metal_resp_DNA-bind_regulator"/>
</dbReference>
<dbReference type="EMBL" id="NHOC01000005">
    <property type="protein sequence ID" value="OUM20728.1"/>
    <property type="molecule type" value="Genomic_DNA"/>
</dbReference>
<evidence type="ECO:0000259" key="1">
    <source>
        <dbReference type="Pfam" id="PF03551"/>
    </source>
</evidence>